<dbReference type="RefSeq" id="WP_040830047.1">
    <property type="nucleotide sequence ID" value="NZ_JBIAQY010000018.1"/>
</dbReference>
<dbReference type="InterPro" id="IPR002347">
    <property type="entry name" value="SDR_fam"/>
</dbReference>
<evidence type="ECO:0000313" key="4">
    <source>
        <dbReference type="Proteomes" id="UP001601992"/>
    </source>
</evidence>
<comment type="similarity">
    <text evidence="1">Belongs to the short-chain dehydrogenases/reductases (SDR) family.</text>
</comment>
<gene>
    <name evidence="3" type="ORF">ACFYXQ_37055</name>
</gene>
<dbReference type="CDD" id="cd05233">
    <property type="entry name" value="SDR_c"/>
    <property type="match status" value="1"/>
</dbReference>
<organism evidence="3 4">
    <name type="scientific">Nocardia jiangxiensis</name>
    <dbReference type="NCBI Taxonomy" id="282685"/>
    <lineage>
        <taxon>Bacteria</taxon>
        <taxon>Bacillati</taxon>
        <taxon>Actinomycetota</taxon>
        <taxon>Actinomycetes</taxon>
        <taxon>Mycobacteriales</taxon>
        <taxon>Nocardiaceae</taxon>
        <taxon>Nocardia</taxon>
    </lineage>
</organism>
<dbReference type="Gene3D" id="3.40.50.720">
    <property type="entry name" value="NAD(P)-binding Rossmann-like Domain"/>
    <property type="match status" value="1"/>
</dbReference>
<name>A0ABW6SAV8_9NOCA</name>
<dbReference type="InterPro" id="IPR036291">
    <property type="entry name" value="NAD(P)-bd_dom_sf"/>
</dbReference>
<dbReference type="EC" id="1.1.1.-" evidence="3"/>
<reference evidence="3 4" key="1">
    <citation type="submission" date="2024-10" db="EMBL/GenBank/DDBJ databases">
        <title>The Natural Products Discovery Center: Release of the First 8490 Sequenced Strains for Exploring Actinobacteria Biosynthetic Diversity.</title>
        <authorList>
            <person name="Kalkreuter E."/>
            <person name="Kautsar S.A."/>
            <person name="Yang D."/>
            <person name="Bader C.D."/>
            <person name="Teijaro C.N."/>
            <person name="Fluegel L."/>
            <person name="Davis C.M."/>
            <person name="Simpson J.R."/>
            <person name="Lauterbach L."/>
            <person name="Steele A.D."/>
            <person name="Gui C."/>
            <person name="Meng S."/>
            <person name="Li G."/>
            <person name="Viehrig K."/>
            <person name="Ye F."/>
            <person name="Su P."/>
            <person name="Kiefer A.F."/>
            <person name="Nichols A."/>
            <person name="Cepeda A.J."/>
            <person name="Yan W."/>
            <person name="Fan B."/>
            <person name="Jiang Y."/>
            <person name="Adhikari A."/>
            <person name="Zheng C.-J."/>
            <person name="Schuster L."/>
            <person name="Cowan T.M."/>
            <person name="Smanski M.J."/>
            <person name="Chevrette M.G."/>
            <person name="De Carvalho L.P.S."/>
            <person name="Shen B."/>
        </authorList>
    </citation>
    <scope>NUCLEOTIDE SEQUENCE [LARGE SCALE GENOMIC DNA]</scope>
    <source>
        <strain evidence="3 4">NPDC002593</strain>
    </source>
</reference>
<dbReference type="PRINTS" id="PR00081">
    <property type="entry name" value="GDHRDH"/>
</dbReference>
<dbReference type="EMBL" id="JBIAQY010000018">
    <property type="protein sequence ID" value="MFF3573384.1"/>
    <property type="molecule type" value="Genomic_DNA"/>
</dbReference>
<keyword evidence="4" id="KW-1185">Reference proteome</keyword>
<keyword evidence="2 3" id="KW-0560">Oxidoreductase</keyword>
<accession>A0ABW6SAV8</accession>
<evidence type="ECO:0000256" key="1">
    <source>
        <dbReference type="ARBA" id="ARBA00006484"/>
    </source>
</evidence>
<dbReference type="PRINTS" id="PR00080">
    <property type="entry name" value="SDRFAMILY"/>
</dbReference>
<dbReference type="PANTHER" id="PTHR24321:SF8">
    <property type="entry name" value="ESTRADIOL 17-BETA-DEHYDROGENASE 8-RELATED"/>
    <property type="match status" value="1"/>
</dbReference>
<dbReference type="NCBIfam" id="NF005559">
    <property type="entry name" value="PRK07231.1"/>
    <property type="match status" value="1"/>
</dbReference>
<protein>
    <submittedName>
        <fullName evidence="3">SDR family NAD(P)-dependent oxidoreductase</fullName>
        <ecNumber evidence="3">1.1.1.-</ecNumber>
    </submittedName>
</protein>
<dbReference type="PANTHER" id="PTHR24321">
    <property type="entry name" value="DEHYDROGENASES, SHORT CHAIN"/>
    <property type="match status" value="1"/>
</dbReference>
<dbReference type="GO" id="GO:0016491">
    <property type="term" value="F:oxidoreductase activity"/>
    <property type="evidence" value="ECO:0007669"/>
    <property type="project" value="UniProtKB-KW"/>
</dbReference>
<dbReference type="SUPFAM" id="SSF51735">
    <property type="entry name" value="NAD(P)-binding Rossmann-fold domains"/>
    <property type="match status" value="1"/>
</dbReference>
<proteinExistence type="inferred from homology"/>
<evidence type="ECO:0000256" key="2">
    <source>
        <dbReference type="ARBA" id="ARBA00023002"/>
    </source>
</evidence>
<dbReference type="InterPro" id="IPR020904">
    <property type="entry name" value="Sc_DH/Rdtase_CS"/>
</dbReference>
<dbReference type="NCBIfam" id="NF009466">
    <property type="entry name" value="PRK12826.1-2"/>
    <property type="match status" value="1"/>
</dbReference>
<dbReference type="Proteomes" id="UP001601992">
    <property type="component" value="Unassembled WGS sequence"/>
</dbReference>
<dbReference type="Pfam" id="PF13561">
    <property type="entry name" value="adh_short_C2"/>
    <property type="match status" value="1"/>
</dbReference>
<comment type="caution">
    <text evidence="3">The sequence shown here is derived from an EMBL/GenBank/DDBJ whole genome shotgun (WGS) entry which is preliminary data.</text>
</comment>
<dbReference type="PROSITE" id="PS00061">
    <property type="entry name" value="ADH_SHORT"/>
    <property type="match status" value="1"/>
</dbReference>
<evidence type="ECO:0000313" key="3">
    <source>
        <dbReference type="EMBL" id="MFF3573384.1"/>
    </source>
</evidence>
<sequence length="250" mass="25652">MSPEFEGKIALVTGAASGIGRAVAVQLAAEQASVVVVDLREGAAGSVADAIVAAGGRAIAVAADVGDSNQMKAAVAAAVDTYGALHLAVNNAGINGPSEPLAEISLEDYRSLMDVNLHGVTYGMYYEIPAMLEAGGGSIVNVSSILGLVALPTETPYVTAKHAVTGLTKSTALTYAPRGIRVNSVHPGYIETTLNDILSDEQHANAVEQHPLGRFGTPEEVAQVITFLLSDRASFVTGAQYVVDGGYTAQ</sequence>